<evidence type="ECO:0000313" key="2">
    <source>
        <dbReference type="EMBL" id="RAQ22000.1"/>
    </source>
</evidence>
<feature type="transmembrane region" description="Helical" evidence="1">
    <location>
        <begin position="86"/>
        <end position="108"/>
    </location>
</feature>
<gene>
    <name evidence="2" type="ORF">DPQ25_13945</name>
</gene>
<keyword evidence="1" id="KW-1133">Transmembrane helix</keyword>
<protein>
    <submittedName>
        <fullName evidence="2">Uncharacterized protein</fullName>
    </submittedName>
</protein>
<keyword evidence="3" id="KW-1185">Reference proteome</keyword>
<accession>A0A328U8P4</accession>
<comment type="caution">
    <text evidence="2">The sequence shown here is derived from an EMBL/GenBank/DDBJ whole genome shotgun (WGS) entry which is preliminary data.</text>
</comment>
<organism evidence="2 3">
    <name type="scientific">Hydrogeniiclostridium mannosilyticum</name>
    <dbReference type="NCBI Taxonomy" id="2764322"/>
    <lineage>
        <taxon>Bacteria</taxon>
        <taxon>Bacillati</taxon>
        <taxon>Bacillota</taxon>
        <taxon>Clostridia</taxon>
        <taxon>Eubacteriales</taxon>
        <taxon>Acutalibacteraceae</taxon>
        <taxon>Hydrogeniiclostridium</taxon>
    </lineage>
</organism>
<dbReference type="EMBL" id="QLYR01000018">
    <property type="protein sequence ID" value="RAQ22000.1"/>
    <property type="molecule type" value="Genomic_DNA"/>
</dbReference>
<dbReference type="AlphaFoldDB" id="A0A328U8P4"/>
<dbReference type="Proteomes" id="UP000249377">
    <property type="component" value="Unassembled WGS sequence"/>
</dbReference>
<dbReference type="RefSeq" id="WP_112333789.1">
    <property type="nucleotide sequence ID" value="NZ_QLYR01000018.1"/>
</dbReference>
<reference evidence="2 3" key="1">
    <citation type="submission" date="2018-06" db="EMBL/GenBank/DDBJ databases">
        <title>Noncontiguous genome sequence of Ruminococcaceae bacterium ASD2818.</title>
        <authorList>
            <person name="Chaplin A.V."/>
            <person name="Sokolova S.R."/>
            <person name="Kochetkova T.O."/>
            <person name="Goltsov A.Y."/>
            <person name="Trofimov D.Y."/>
            <person name="Efimov B.A."/>
        </authorList>
    </citation>
    <scope>NUCLEOTIDE SEQUENCE [LARGE SCALE GENOMIC DNA]</scope>
    <source>
        <strain evidence="2 3">ASD2818</strain>
    </source>
</reference>
<sequence>MKKIDELYQKKMLEFGFGREDVCSDEECKQYRAMLANGESLPDNVRQSTENQDVFLRRDNTEISQEEMFKLMWLYLYNNVATIKKCILFLTAIVAVLLVLGIIMGVSISNSFPAY</sequence>
<proteinExistence type="predicted"/>
<evidence type="ECO:0000313" key="3">
    <source>
        <dbReference type="Proteomes" id="UP000249377"/>
    </source>
</evidence>
<name>A0A328U8P4_9FIRM</name>
<keyword evidence="1" id="KW-0472">Membrane</keyword>
<keyword evidence="1" id="KW-0812">Transmembrane</keyword>
<evidence type="ECO:0000256" key="1">
    <source>
        <dbReference type="SAM" id="Phobius"/>
    </source>
</evidence>